<evidence type="ECO:0000313" key="2">
    <source>
        <dbReference type="Proteomes" id="UP001345963"/>
    </source>
</evidence>
<dbReference type="EMBL" id="JAHUTI010002811">
    <property type="protein sequence ID" value="MED6233555.1"/>
    <property type="molecule type" value="Genomic_DNA"/>
</dbReference>
<keyword evidence="2" id="KW-1185">Reference proteome</keyword>
<reference evidence="1 2" key="1">
    <citation type="submission" date="2021-07" db="EMBL/GenBank/DDBJ databases">
        <authorList>
            <person name="Palmer J.M."/>
        </authorList>
    </citation>
    <scope>NUCLEOTIDE SEQUENCE [LARGE SCALE GENOMIC DNA]</scope>
    <source>
        <strain evidence="1 2">AT_MEX2019</strain>
        <tissue evidence="1">Muscle</tissue>
    </source>
</reference>
<organism evidence="1 2">
    <name type="scientific">Ataeniobius toweri</name>
    <dbReference type="NCBI Taxonomy" id="208326"/>
    <lineage>
        <taxon>Eukaryota</taxon>
        <taxon>Metazoa</taxon>
        <taxon>Chordata</taxon>
        <taxon>Craniata</taxon>
        <taxon>Vertebrata</taxon>
        <taxon>Euteleostomi</taxon>
        <taxon>Actinopterygii</taxon>
        <taxon>Neopterygii</taxon>
        <taxon>Teleostei</taxon>
        <taxon>Neoteleostei</taxon>
        <taxon>Acanthomorphata</taxon>
        <taxon>Ovalentaria</taxon>
        <taxon>Atherinomorphae</taxon>
        <taxon>Cyprinodontiformes</taxon>
        <taxon>Goodeidae</taxon>
        <taxon>Ataeniobius</taxon>
    </lineage>
</organism>
<name>A0ABU7A6Q2_9TELE</name>
<protein>
    <recommendedName>
        <fullName evidence="3">Secreted protein</fullName>
    </recommendedName>
</protein>
<dbReference type="Proteomes" id="UP001345963">
    <property type="component" value="Unassembled WGS sequence"/>
</dbReference>
<gene>
    <name evidence="1" type="ORF">ATANTOWER_013342</name>
</gene>
<proteinExistence type="predicted"/>
<accession>A0ABU7A6Q2</accession>
<evidence type="ECO:0000313" key="1">
    <source>
        <dbReference type="EMBL" id="MED6233555.1"/>
    </source>
</evidence>
<evidence type="ECO:0008006" key="3">
    <source>
        <dbReference type="Google" id="ProtNLM"/>
    </source>
</evidence>
<sequence>MLPPPYMAVCSFLLIESLSSIHTVLLVIVAKQLMASPEAIWLVHRSLYISVKSCKTCFTVPLVFQKLSVPADLSLLSSFCIVPEHPNPWVSNSSPQGLLSCRF</sequence>
<comment type="caution">
    <text evidence="1">The sequence shown here is derived from an EMBL/GenBank/DDBJ whole genome shotgun (WGS) entry which is preliminary data.</text>
</comment>